<proteinExistence type="predicted"/>
<comment type="caution">
    <text evidence="3">The sequence shown here is derived from an EMBL/GenBank/DDBJ whole genome shotgun (WGS) entry which is preliminary data.</text>
</comment>
<evidence type="ECO:0000259" key="2">
    <source>
        <dbReference type="Pfam" id="PF18862"/>
    </source>
</evidence>
<keyword evidence="4" id="KW-1185">Reference proteome</keyword>
<dbReference type="PATRIC" id="fig|1132509.6.peg.284"/>
<feature type="domain" description="ApeA N-terminal" evidence="2">
    <location>
        <begin position="3"/>
        <end position="119"/>
    </location>
</feature>
<organism evidence="3 4">
    <name type="scientific">Halococcus hamelinensis 100A6</name>
    <dbReference type="NCBI Taxonomy" id="1132509"/>
    <lineage>
        <taxon>Archaea</taxon>
        <taxon>Methanobacteriati</taxon>
        <taxon>Methanobacteriota</taxon>
        <taxon>Stenosarchaea group</taxon>
        <taxon>Halobacteria</taxon>
        <taxon>Halobacteriales</taxon>
        <taxon>Halococcaceae</taxon>
        <taxon>Halococcus</taxon>
    </lineage>
</organism>
<evidence type="ECO:0000259" key="1">
    <source>
        <dbReference type="Pfam" id="PF18739"/>
    </source>
</evidence>
<evidence type="ECO:0000313" key="3">
    <source>
        <dbReference type="EMBL" id="EMA41426.1"/>
    </source>
</evidence>
<dbReference type="Pfam" id="PF18739">
    <property type="entry name" value="HEPN_Apea"/>
    <property type="match status" value="1"/>
</dbReference>
<accession>M0M6T1</accession>
<feature type="domain" description="Apea-like HEPN" evidence="1">
    <location>
        <begin position="149"/>
        <end position="286"/>
    </location>
</feature>
<name>M0M6T1_9EURY</name>
<sequence>MELKLIFNADFNMSQVGGASIDEDVYFDIVPDSGQMSYDTSFNYSRMLQDFITLATGKEVQSSMMIGRLERDERPGYDDVEILFSTSGDLKLPDSLHPLKANFVLADITEDFSEVMNNWFEHYKELEPVYNLYFSIQYNSEMYLQNQFLSLTQAIETYHRREIGGQYLSDDEFEEFYDELCENIPDRFDESFQDHLERGTFRYANEYSLRKRLSQLVSEQENIFEELHMDIAASVNEIVNTRNYLTHYDESISPRADTDELHPLILRLRAILEAVLLSNLGIPEDQITERLQQRYSELMRS</sequence>
<reference evidence="3 4" key="1">
    <citation type="journal article" date="2014" name="PLoS Genet.">
        <title>Phylogenetically driven sequencing of extremely halophilic archaea reveals strategies for static and dynamic osmo-response.</title>
        <authorList>
            <person name="Becker E.A."/>
            <person name="Seitzer P.M."/>
            <person name="Tritt A."/>
            <person name="Larsen D."/>
            <person name="Krusor M."/>
            <person name="Yao A.I."/>
            <person name="Wu D."/>
            <person name="Madern D."/>
            <person name="Eisen J.A."/>
            <person name="Darling A.E."/>
            <person name="Facciotti M.T."/>
        </authorList>
    </citation>
    <scope>NUCLEOTIDE SEQUENCE [LARGE SCALE GENOMIC DNA]</scope>
    <source>
        <strain evidence="3 4">100A6</strain>
    </source>
</reference>
<gene>
    <name evidence="3" type="ORF">C447_01190</name>
</gene>
<dbReference type="Pfam" id="PF18862">
    <property type="entry name" value="ApeA_NTD1"/>
    <property type="match status" value="1"/>
</dbReference>
<dbReference type="Proteomes" id="UP000011566">
    <property type="component" value="Unassembled WGS sequence"/>
</dbReference>
<dbReference type="EMBL" id="AOMB01000005">
    <property type="protein sequence ID" value="EMA41426.1"/>
    <property type="molecule type" value="Genomic_DNA"/>
</dbReference>
<protein>
    <submittedName>
        <fullName evidence="3">Uncharacterized protein</fullName>
    </submittedName>
</protein>
<evidence type="ECO:0000313" key="4">
    <source>
        <dbReference type="Proteomes" id="UP000011566"/>
    </source>
</evidence>
<dbReference type="InterPro" id="IPR041223">
    <property type="entry name" value="ApeA_NTD"/>
</dbReference>
<dbReference type="InterPro" id="IPR041229">
    <property type="entry name" value="HEPN_Apea"/>
</dbReference>
<dbReference type="eggNOG" id="arCOG09518">
    <property type="taxonomic scope" value="Archaea"/>
</dbReference>
<dbReference type="AlphaFoldDB" id="M0M6T1"/>